<dbReference type="EMBL" id="KQ085928">
    <property type="protein sequence ID" value="KLO15499.1"/>
    <property type="molecule type" value="Genomic_DNA"/>
</dbReference>
<organism evidence="2 3">
    <name type="scientific">Schizopora paradoxa</name>
    <dbReference type="NCBI Taxonomy" id="27342"/>
    <lineage>
        <taxon>Eukaryota</taxon>
        <taxon>Fungi</taxon>
        <taxon>Dikarya</taxon>
        <taxon>Basidiomycota</taxon>
        <taxon>Agaricomycotina</taxon>
        <taxon>Agaricomycetes</taxon>
        <taxon>Hymenochaetales</taxon>
        <taxon>Schizoporaceae</taxon>
        <taxon>Schizopora</taxon>
    </lineage>
</organism>
<dbReference type="Proteomes" id="UP000053477">
    <property type="component" value="Unassembled WGS sequence"/>
</dbReference>
<dbReference type="STRING" id="27342.A0A0H2RUH1"/>
<accession>A0A0H2RUH1</accession>
<proteinExistence type="predicted"/>
<evidence type="ECO:0000256" key="1">
    <source>
        <dbReference type="SAM" id="SignalP"/>
    </source>
</evidence>
<sequence length="106" mass="11188">MLSSFFSLRFATATVQILGLFHLVSGSVFITHPFGGITCEGGQNCTVTWADDGQAPLLNAIGPCDFGLYEGSENTLIQEIALGLDVSEVRALTFTVDSKTGPNSNS</sequence>
<dbReference type="OrthoDB" id="2432613at2759"/>
<dbReference type="AlphaFoldDB" id="A0A0H2RUH1"/>
<name>A0A0H2RUH1_9AGAM</name>
<reference evidence="2 3" key="1">
    <citation type="submission" date="2015-04" db="EMBL/GenBank/DDBJ databases">
        <title>Complete genome sequence of Schizopora paradoxa KUC8140, a cosmopolitan wood degrader in East Asia.</title>
        <authorList>
            <consortium name="DOE Joint Genome Institute"/>
            <person name="Min B."/>
            <person name="Park H."/>
            <person name="Jang Y."/>
            <person name="Kim J.-J."/>
            <person name="Kim K.H."/>
            <person name="Pangilinan J."/>
            <person name="Lipzen A."/>
            <person name="Riley R."/>
            <person name="Grigoriev I.V."/>
            <person name="Spatafora J.W."/>
            <person name="Choi I.-G."/>
        </authorList>
    </citation>
    <scope>NUCLEOTIDE SEQUENCE [LARGE SCALE GENOMIC DNA]</scope>
    <source>
        <strain evidence="2 3">KUC8140</strain>
    </source>
</reference>
<evidence type="ECO:0000313" key="2">
    <source>
        <dbReference type="EMBL" id="KLO15499.1"/>
    </source>
</evidence>
<protein>
    <submittedName>
        <fullName evidence="2">Uncharacterized protein</fullName>
    </submittedName>
</protein>
<gene>
    <name evidence="2" type="ORF">SCHPADRAFT_258368</name>
</gene>
<keyword evidence="3" id="KW-1185">Reference proteome</keyword>
<feature type="chain" id="PRO_5005202143" evidence="1">
    <location>
        <begin position="27"/>
        <end position="106"/>
    </location>
</feature>
<dbReference type="InParanoid" id="A0A0H2RUH1"/>
<feature type="signal peptide" evidence="1">
    <location>
        <begin position="1"/>
        <end position="26"/>
    </location>
</feature>
<keyword evidence="1" id="KW-0732">Signal</keyword>
<evidence type="ECO:0000313" key="3">
    <source>
        <dbReference type="Proteomes" id="UP000053477"/>
    </source>
</evidence>